<dbReference type="InterPro" id="IPR010559">
    <property type="entry name" value="Sig_transdc_His_kin_internal"/>
</dbReference>
<dbReference type="Pfam" id="PF06580">
    <property type="entry name" value="His_kinase"/>
    <property type="match status" value="1"/>
</dbReference>
<protein>
    <submittedName>
        <fullName evidence="7">Putative sensor-like histidine kinase</fullName>
        <ecNumber evidence="7">2.7.13.3</ecNumber>
    </submittedName>
</protein>
<keyword evidence="5" id="KW-0472">Membrane</keyword>
<keyword evidence="5" id="KW-1133">Transmembrane helix</keyword>
<dbReference type="CDD" id="cd06225">
    <property type="entry name" value="HAMP"/>
    <property type="match status" value="1"/>
</dbReference>
<name>A0A1E3ARK4_9FIRM</name>
<keyword evidence="3 7" id="KW-0808">Transferase</keyword>
<dbReference type="PATRIC" id="fig|1432052.3.peg.4159"/>
<evidence type="ECO:0000313" key="7">
    <source>
        <dbReference type="EMBL" id="ODM11320.1"/>
    </source>
</evidence>
<dbReference type="SUPFAM" id="SSF158472">
    <property type="entry name" value="HAMP domain-like"/>
    <property type="match status" value="1"/>
</dbReference>
<keyword evidence="2" id="KW-0597">Phosphoprotein</keyword>
<gene>
    <name evidence="7" type="ORF">BEH84_03749</name>
</gene>
<feature type="transmembrane region" description="Helical" evidence="5">
    <location>
        <begin position="313"/>
        <end position="333"/>
    </location>
</feature>
<dbReference type="PANTHER" id="PTHR34220:SF7">
    <property type="entry name" value="SENSOR HISTIDINE KINASE YPDA"/>
    <property type="match status" value="1"/>
</dbReference>
<dbReference type="InterPro" id="IPR003660">
    <property type="entry name" value="HAMP_dom"/>
</dbReference>
<dbReference type="GO" id="GO:0000155">
    <property type="term" value="F:phosphorelay sensor kinase activity"/>
    <property type="evidence" value="ECO:0007669"/>
    <property type="project" value="InterPro"/>
</dbReference>
<reference evidence="7 8" key="1">
    <citation type="submission" date="2016-07" db="EMBL/GenBank/DDBJ databases">
        <title>Characterization of isolates of Eisenbergiella tayi derived from blood cultures, using whole genome sequencing.</title>
        <authorList>
            <person name="Burdz T."/>
            <person name="Wiebe D."/>
            <person name="Huynh C."/>
            <person name="Bernard K."/>
        </authorList>
    </citation>
    <scope>NUCLEOTIDE SEQUENCE [LARGE SCALE GENOMIC DNA]</scope>
    <source>
        <strain evidence="7 8">NML 120489</strain>
    </source>
</reference>
<feature type="transmembrane region" description="Helical" evidence="5">
    <location>
        <begin position="32"/>
        <end position="55"/>
    </location>
</feature>
<dbReference type="EMBL" id="MCGI01000003">
    <property type="protein sequence ID" value="ODM11320.1"/>
    <property type="molecule type" value="Genomic_DNA"/>
</dbReference>
<comment type="subcellular location">
    <subcellularLocation>
        <location evidence="1">Membrane</location>
    </subcellularLocation>
</comment>
<dbReference type="PANTHER" id="PTHR34220">
    <property type="entry name" value="SENSOR HISTIDINE KINASE YPDA"/>
    <property type="match status" value="1"/>
</dbReference>
<feature type="domain" description="HAMP" evidence="6">
    <location>
        <begin position="337"/>
        <end position="389"/>
    </location>
</feature>
<dbReference type="EC" id="2.7.13.3" evidence="7"/>
<dbReference type="Gene3D" id="3.30.450.20">
    <property type="entry name" value="PAS domain"/>
    <property type="match status" value="2"/>
</dbReference>
<dbReference type="InterPro" id="IPR036890">
    <property type="entry name" value="HATPase_C_sf"/>
</dbReference>
<dbReference type="SMART" id="SM00304">
    <property type="entry name" value="HAMP"/>
    <property type="match status" value="1"/>
</dbReference>
<dbReference type="InterPro" id="IPR003594">
    <property type="entry name" value="HATPase_dom"/>
</dbReference>
<sequence>MKQLWVKIEYQAIKLQHGAAVFLSNMSLRKRLLFILTIIAVIPLCIATVLSTAFFRSNMKEQVIQASDNTVYLMSVSMNQLLENIEESVIQIISMPAVTSFLQKEETDSVTLYHDRKELEENYMKPILGAARYINSIEIQSENGGEGYSFGYNRSASRALSRQEYEDIKLPNNKYQKWFYIIDSYQNKDMVSIVYRRKIYEFGTGKQLGTIYVDITGQSFLNEMLHDFNYLGNAEIQLVGSDGNVIVGDEKFVTNEVMDKVYQENIAMESDNGRIIKKIEGKKYILNYSKLLNGWWIVHIVPYDEIFHSTDMIFVVVLIIFVLLAICVSFLAIEISQGITRPIEQLEKSMDAVKKGDFSRTVTVVSGDEVGRLCEGFNLMIQKINELFCEFEAEQRKKNEAELHNLQSQISPHFLYNILNSLMCDALLHGEKEYAKLIESLISLLKKSLDYKKEYITVKEEIGLLEDYLILQKFRYRNKFVYSVYVPEDVGRYRSLKLILQPVVENCILHGMGSSLLQIQVTVEKIEEDIWIWITDNGVGMSEERLEEVKESLSGEAEDWEEHIGLKNINRRIQLHFGERYGVRICRENGNTKIALHFAAIEEEIENVYI</sequence>
<keyword evidence="5" id="KW-0812">Transmembrane</keyword>
<dbReference type="AlphaFoldDB" id="A0A1E3ARK4"/>
<proteinExistence type="predicted"/>
<evidence type="ECO:0000256" key="4">
    <source>
        <dbReference type="ARBA" id="ARBA00022777"/>
    </source>
</evidence>
<evidence type="ECO:0000256" key="3">
    <source>
        <dbReference type="ARBA" id="ARBA00022679"/>
    </source>
</evidence>
<dbReference type="Pfam" id="PF02518">
    <property type="entry name" value="HATPase_c"/>
    <property type="match status" value="1"/>
</dbReference>
<evidence type="ECO:0000256" key="5">
    <source>
        <dbReference type="SAM" id="Phobius"/>
    </source>
</evidence>
<dbReference type="InterPro" id="IPR050640">
    <property type="entry name" value="Bact_2-comp_sensor_kinase"/>
</dbReference>
<dbReference type="PROSITE" id="PS50885">
    <property type="entry name" value="HAMP"/>
    <property type="match status" value="1"/>
</dbReference>
<evidence type="ECO:0000256" key="1">
    <source>
        <dbReference type="ARBA" id="ARBA00004370"/>
    </source>
</evidence>
<dbReference type="Pfam" id="PF00672">
    <property type="entry name" value="HAMP"/>
    <property type="match status" value="1"/>
</dbReference>
<dbReference type="Gene3D" id="6.10.340.10">
    <property type="match status" value="1"/>
</dbReference>
<accession>A0A1E3ARK4</accession>
<evidence type="ECO:0000259" key="6">
    <source>
        <dbReference type="PROSITE" id="PS50885"/>
    </source>
</evidence>
<dbReference type="Gene3D" id="3.30.565.10">
    <property type="entry name" value="Histidine kinase-like ATPase, C-terminal domain"/>
    <property type="match status" value="1"/>
</dbReference>
<evidence type="ECO:0000313" key="8">
    <source>
        <dbReference type="Proteomes" id="UP000095003"/>
    </source>
</evidence>
<comment type="caution">
    <text evidence="7">The sequence shown here is derived from an EMBL/GenBank/DDBJ whole genome shotgun (WGS) entry which is preliminary data.</text>
</comment>
<dbReference type="Proteomes" id="UP000095003">
    <property type="component" value="Unassembled WGS sequence"/>
</dbReference>
<evidence type="ECO:0000256" key="2">
    <source>
        <dbReference type="ARBA" id="ARBA00022553"/>
    </source>
</evidence>
<organism evidence="7 8">
    <name type="scientific">Eisenbergiella tayi</name>
    <dbReference type="NCBI Taxonomy" id="1432052"/>
    <lineage>
        <taxon>Bacteria</taxon>
        <taxon>Bacillati</taxon>
        <taxon>Bacillota</taxon>
        <taxon>Clostridia</taxon>
        <taxon>Lachnospirales</taxon>
        <taxon>Lachnospiraceae</taxon>
        <taxon>Eisenbergiella</taxon>
    </lineage>
</organism>
<dbReference type="RefSeq" id="WP_069157904.1">
    <property type="nucleotide sequence ID" value="NZ_JBKXXQ010000039.1"/>
</dbReference>
<keyword evidence="4 7" id="KW-0418">Kinase</keyword>
<dbReference type="SUPFAM" id="SSF55874">
    <property type="entry name" value="ATPase domain of HSP90 chaperone/DNA topoisomerase II/histidine kinase"/>
    <property type="match status" value="1"/>
</dbReference>
<dbReference type="GO" id="GO:0016020">
    <property type="term" value="C:membrane"/>
    <property type="evidence" value="ECO:0007669"/>
    <property type="project" value="UniProtKB-SubCell"/>
</dbReference>